<sequence>MPSKALAKKHGTKVHAMGIDRMHVRGVEEWGKEGGREVRAKFLFGPSMKDLKPVLLTRDKWEAQDTMPSKREWGLGPSFYIAREAMGREVKMMREWYWGTGKSGFENGQVCRELGQEEGEKYLVNDGDKEVNVLLGAYTHPLLYSIKKGSFMGVAEPFVDKRGRRGWTFNLGARVHEAQWVPDEEGMVQYLAVAVQQKKAAGKYTKPLQNPKAPAFTKTKGFPTSIQIWTFESTEERDLDPDMQPRLVAVICTDWGMPRQFRWCPVAAADTVEPKEGDDEIHLGLLAGVWSDGKMRILDIRIPQPDSAFPQTRYIHFSKAAFEIQPPDTISTCIHWLSGTSIALGTTAGTLAIWTLTRPDTFPPSPKDSTSESNSPNKAPQYTPRPWFHKQAADTYILTISSGYPSRPHFISLTSADGFSRLFDLRSPVYDTISTTRARIFGLTQAWHEHTQSFLTPDENYLIRSNSIRRYYMNIHSMRMEAQILCCATSPVQPAVLMGAADGMCAATNPIPRFLNYKEVPWQQVWFWHEWRRRVEELPEVETQERDKTIQTPPNTTISKSTTTPPPTNKVPQAVLNKPLSRITEGYKVAQVGLQNTKPVRQHTDSGKFLTIFEEKTAVTCLAWNPNLKFGTWAVAGMADGLCRVEDLGI</sequence>
<dbReference type="Proteomes" id="UP000799755">
    <property type="component" value="Unassembled WGS sequence"/>
</dbReference>
<gene>
    <name evidence="1" type="ORF">BDR25DRAFT_282958</name>
</gene>
<proteinExistence type="predicted"/>
<evidence type="ECO:0000313" key="1">
    <source>
        <dbReference type="EMBL" id="KAF2473421.1"/>
    </source>
</evidence>
<name>A0ACB6R4P7_9PLEO</name>
<keyword evidence="2" id="KW-1185">Reference proteome</keyword>
<reference evidence="1" key="1">
    <citation type="journal article" date="2020" name="Stud. Mycol.">
        <title>101 Dothideomycetes genomes: a test case for predicting lifestyles and emergence of pathogens.</title>
        <authorList>
            <person name="Haridas S."/>
            <person name="Albert R."/>
            <person name="Binder M."/>
            <person name="Bloem J."/>
            <person name="Labutti K."/>
            <person name="Salamov A."/>
            <person name="Andreopoulos B."/>
            <person name="Baker S."/>
            <person name="Barry K."/>
            <person name="Bills G."/>
            <person name="Bluhm B."/>
            <person name="Cannon C."/>
            <person name="Castanera R."/>
            <person name="Culley D."/>
            <person name="Daum C."/>
            <person name="Ezra D."/>
            <person name="Gonzalez J."/>
            <person name="Henrissat B."/>
            <person name="Kuo A."/>
            <person name="Liang C."/>
            <person name="Lipzen A."/>
            <person name="Lutzoni F."/>
            <person name="Magnuson J."/>
            <person name="Mondo S."/>
            <person name="Nolan M."/>
            <person name="Ohm R."/>
            <person name="Pangilinan J."/>
            <person name="Park H.-J."/>
            <person name="Ramirez L."/>
            <person name="Alfaro M."/>
            <person name="Sun H."/>
            <person name="Tritt A."/>
            <person name="Yoshinaga Y."/>
            <person name="Zwiers L.-H."/>
            <person name="Turgeon B."/>
            <person name="Goodwin S."/>
            <person name="Spatafora J."/>
            <person name="Crous P."/>
            <person name="Grigoriev I."/>
        </authorList>
    </citation>
    <scope>NUCLEOTIDE SEQUENCE</scope>
    <source>
        <strain evidence="1">ATCC 200398</strain>
    </source>
</reference>
<protein>
    <submittedName>
        <fullName evidence="1">Uncharacterized protein</fullName>
    </submittedName>
</protein>
<organism evidence="1 2">
    <name type="scientific">Lindgomyces ingoldianus</name>
    <dbReference type="NCBI Taxonomy" id="673940"/>
    <lineage>
        <taxon>Eukaryota</taxon>
        <taxon>Fungi</taxon>
        <taxon>Dikarya</taxon>
        <taxon>Ascomycota</taxon>
        <taxon>Pezizomycotina</taxon>
        <taxon>Dothideomycetes</taxon>
        <taxon>Pleosporomycetidae</taxon>
        <taxon>Pleosporales</taxon>
        <taxon>Lindgomycetaceae</taxon>
        <taxon>Lindgomyces</taxon>
    </lineage>
</organism>
<comment type="caution">
    <text evidence="1">The sequence shown here is derived from an EMBL/GenBank/DDBJ whole genome shotgun (WGS) entry which is preliminary data.</text>
</comment>
<accession>A0ACB6R4P7</accession>
<dbReference type="EMBL" id="MU003500">
    <property type="protein sequence ID" value="KAF2473421.1"/>
    <property type="molecule type" value="Genomic_DNA"/>
</dbReference>
<evidence type="ECO:0000313" key="2">
    <source>
        <dbReference type="Proteomes" id="UP000799755"/>
    </source>
</evidence>